<dbReference type="Gene3D" id="3.40.570.10">
    <property type="entry name" value="Extracellular Endonuclease, subunit A"/>
    <property type="match status" value="1"/>
</dbReference>
<dbReference type="InterPro" id="IPR040255">
    <property type="entry name" value="Non-specific_endonuclease"/>
</dbReference>
<proteinExistence type="inferred from homology"/>
<evidence type="ECO:0000256" key="8">
    <source>
        <dbReference type="PIRSR" id="PIRSR640255-1"/>
    </source>
</evidence>
<evidence type="ECO:0000256" key="9">
    <source>
        <dbReference type="PIRSR" id="PIRSR640255-2"/>
    </source>
</evidence>
<feature type="domain" description="ENPP1-3/EXOG-like endonuclease/phosphodiesterase" evidence="12">
    <location>
        <begin position="39"/>
        <end position="222"/>
    </location>
</feature>
<dbReference type="SMART" id="SM00477">
    <property type="entry name" value="NUC"/>
    <property type="match status" value="1"/>
</dbReference>
<dbReference type="HOGENOM" id="CLU_055174_2_2_0"/>
<dbReference type="EC" id="3.1.30.-" evidence="10"/>
<evidence type="ECO:0000256" key="6">
    <source>
        <dbReference type="ARBA" id="ARBA00022801"/>
    </source>
</evidence>
<accession>Q0F0S2</accession>
<evidence type="ECO:0000256" key="5">
    <source>
        <dbReference type="ARBA" id="ARBA00022759"/>
    </source>
</evidence>
<dbReference type="SUPFAM" id="SSF54060">
    <property type="entry name" value="His-Me finger endonucleases"/>
    <property type="match status" value="1"/>
</dbReference>
<dbReference type="AlphaFoldDB" id="Q0F0S2"/>
<dbReference type="PROSITE" id="PS01070">
    <property type="entry name" value="NUCLEASE_NON_SPEC"/>
    <property type="match status" value="1"/>
</dbReference>
<evidence type="ECO:0000313" key="14">
    <source>
        <dbReference type="EMBL" id="EAU54956.1"/>
    </source>
</evidence>
<name>Q0F0S2_9PROT</name>
<keyword evidence="5 10" id="KW-0255">Endonuclease</keyword>
<evidence type="ECO:0000256" key="2">
    <source>
        <dbReference type="ARBA" id="ARBA00010052"/>
    </source>
</evidence>
<feature type="signal peptide" evidence="11">
    <location>
        <begin position="1"/>
        <end position="21"/>
    </location>
</feature>
<keyword evidence="15" id="KW-1185">Reference proteome</keyword>
<comment type="caution">
    <text evidence="14">The sequence shown here is derived from an EMBL/GenBank/DDBJ whole genome shotgun (WGS) entry which is preliminary data.</text>
</comment>
<keyword evidence="7" id="KW-0460">Magnesium</keyword>
<evidence type="ECO:0000256" key="3">
    <source>
        <dbReference type="ARBA" id="ARBA00022722"/>
    </source>
</evidence>
<evidence type="ECO:0000256" key="4">
    <source>
        <dbReference type="ARBA" id="ARBA00022723"/>
    </source>
</evidence>
<reference evidence="14 15" key="1">
    <citation type="submission" date="2006-09" db="EMBL/GenBank/DDBJ databases">
        <authorList>
            <person name="Emerson D."/>
            <person name="Ferriera S."/>
            <person name="Johnson J."/>
            <person name="Kravitz S."/>
            <person name="Halpern A."/>
            <person name="Remington K."/>
            <person name="Beeson K."/>
            <person name="Tran B."/>
            <person name="Rogers Y.-H."/>
            <person name="Friedman R."/>
            <person name="Venter J.C."/>
        </authorList>
    </citation>
    <scope>NUCLEOTIDE SEQUENCE [LARGE SCALE GENOMIC DNA]</scope>
    <source>
        <strain evidence="14 15">PV-1</strain>
    </source>
</reference>
<protein>
    <recommendedName>
        <fullName evidence="10">Endonuclease</fullName>
        <ecNumber evidence="10">3.1.30.-</ecNumber>
    </recommendedName>
</protein>
<evidence type="ECO:0000313" key="15">
    <source>
        <dbReference type="Proteomes" id="UP000005297"/>
    </source>
</evidence>
<keyword evidence="4 9" id="KW-0479">Metal-binding</keyword>
<feature type="binding site" evidence="9">
    <location>
        <position position="135"/>
    </location>
    <ligand>
        <name>Mg(2+)</name>
        <dbReference type="ChEBI" id="CHEBI:18420"/>
        <note>catalytic</note>
    </ligand>
</feature>
<evidence type="ECO:0000256" key="7">
    <source>
        <dbReference type="ARBA" id="ARBA00022842"/>
    </source>
</evidence>
<feature type="chain" id="PRO_5004171392" description="Endonuclease" evidence="11">
    <location>
        <begin position="22"/>
        <end position="222"/>
    </location>
</feature>
<dbReference type="eggNOG" id="COG1864">
    <property type="taxonomic scope" value="Bacteria"/>
</dbReference>
<feature type="domain" description="DNA/RNA non-specific endonuclease/pyrophosphatase/phosphodiesterase" evidence="13">
    <location>
        <begin position="38"/>
        <end position="221"/>
    </location>
</feature>
<gene>
    <name evidence="14" type="ORF">SPV1_06424</name>
</gene>
<dbReference type="EMBL" id="AATS01000004">
    <property type="protein sequence ID" value="EAU54956.1"/>
    <property type="molecule type" value="Genomic_DNA"/>
</dbReference>
<dbReference type="InterPro" id="IPR044929">
    <property type="entry name" value="DNA/RNA_non-sp_Endonuclease_sf"/>
</dbReference>
<dbReference type="OrthoDB" id="9811262at2"/>
<dbReference type="Pfam" id="PF01223">
    <property type="entry name" value="Endonuclease_NS"/>
    <property type="match status" value="1"/>
</dbReference>
<evidence type="ECO:0000256" key="11">
    <source>
        <dbReference type="SAM" id="SignalP"/>
    </source>
</evidence>
<dbReference type="GO" id="GO:0046872">
    <property type="term" value="F:metal ion binding"/>
    <property type="evidence" value="ECO:0007669"/>
    <property type="project" value="UniProtKB-KW"/>
</dbReference>
<dbReference type="InterPro" id="IPR020821">
    <property type="entry name" value="ENPP1-3/EXOG-like_nuc-like"/>
</dbReference>
<sequence>MKRLLLLLSMLMVAGAGIASASEIRDYINDRNCDQILDKGYYQICYDYRAKGAKYVAYTLDGSKVNSGNIKKRPRFYPDKSIPKKYRTTSSDYTHNEFHADRGHLAPDASFDWSKQSLKSVYSMANIIPQYRYINRKTWVKAEKYERQVASKLGAVTVINGVVYGDYRQRLRKSGIAYPVAFWKMLYDSNGFERCFFYKNDSNAKIKGDKLRDHVVDCNDLK</sequence>
<comment type="similarity">
    <text evidence="2 10">Belongs to the DNA/RNA non-specific endonuclease family.</text>
</comment>
<keyword evidence="11" id="KW-0732">Signal</keyword>
<dbReference type="GO" id="GO:0003676">
    <property type="term" value="F:nucleic acid binding"/>
    <property type="evidence" value="ECO:0007669"/>
    <property type="project" value="InterPro"/>
</dbReference>
<dbReference type="STRING" id="314344.AL013_02375"/>
<dbReference type="SMART" id="SM00892">
    <property type="entry name" value="Endonuclease_NS"/>
    <property type="match status" value="1"/>
</dbReference>
<evidence type="ECO:0000256" key="1">
    <source>
        <dbReference type="ARBA" id="ARBA00001946"/>
    </source>
</evidence>
<dbReference type="PANTHER" id="PTHR13966">
    <property type="entry name" value="ENDONUCLEASE RELATED"/>
    <property type="match status" value="1"/>
</dbReference>
<evidence type="ECO:0000259" key="13">
    <source>
        <dbReference type="SMART" id="SM00892"/>
    </source>
</evidence>
<dbReference type="InterPro" id="IPR018524">
    <property type="entry name" value="DNA/RNA_endonuclease_AS"/>
</dbReference>
<dbReference type="InParanoid" id="Q0F0S2"/>
<evidence type="ECO:0000256" key="10">
    <source>
        <dbReference type="RuleBase" id="RU366055"/>
    </source>
</evidence>
<evidence type="ECO:0000259" key="12">
    <source>
        <dbReference type="SMART" id="SM00477"/>
    </source>
</evidence>
<organism evidence="14 15">
    <name type="scientific">Mariprofundus ferrooxydans PV-1</name>
    <dbReference type="NCBI Taxonomy" id="314345"/>
    <lineage>
        <taxon>Bacteria</taxon>
        <taxon>Pseudomonadati</taxon>
        <taxon>Pseudomonadota</taxon>
        <taxon>Candidatius Mariprofundia</taxon>
        <taxon>Mariprofundales</taxon>
        <taxon>Mariprofundaceae</taxon>
        <taxon>Mariprofundus</taxon>
    </lineage>
</organism>
<keyword evidence="6 10" id="KW-0378">Hydrolase</keyword>
<dbReference type="Proteomes" id="UP000005297">
    <property type="component" value="Unassembled WGS sequence"/>
</dbReference>
<dbReference type="InterPro" id="IPR001604">
    <property type="entry name" value="Endo_G_ENPP1-like_dom"/>
</dbReference>
<dbReference type="GO" id="GO:0004519">
    <property type="term" value="F:endonuclease activity"/>
    <property type="evidence" value="ECO:0007669"/>
    <property type="project" value="UniProtKB-UniRule"/>
</dbReference>
<dbReference type="PANTHER" id="PTHR13966:SF5">
    <property type="entry name" value="ENDONUCLEASE G, MITOCHONDRIAL"/>
    <property type="match status" value="1"/>
</dbReference>
<feature type="active site" description="Proton acceptor" evidence="8">
    <location>
        <position position="104"/>
    </location>
</feature>
<dbReference type="InterPro" id="IPR044925">
    <property type="entry name" value="His-Me_finger_sf"/>
</dbReference>
<comment type="cofactor">
    <cofactor evidence="1 10">
        <name>Mg(2+)</name>
        <dbReference type="ChEBI" id="CHEBI:18420"/>
    </cofactor>
</comment>
<keyword evidence="3 10" id="KW-0540">Nuclease</keyword>
<dbReference type="GO" id="GO:0016787">
    <property type="term" value="F:hydrolase activity"/>
    <property type="evidence" value="ECO:0007669"/>
    <property type="project" value="UniProtKB-KW"/>
</dbReference>
<dbReference type="RefSeq" id="WP_009851578.1">
    <property type="nucleotide sequence ID" value="NZ_DS022295.1"/>
</dbReference>